<evidence type="ECO:0000313" key="4">
    <source>
        <dbReference type="EMBL" id="QWW79111.1"/>
    </source>
</evidence>
<evidence type="ECO:0000259" key="3">
    <source>
        <dbReference type="PROSITE" id="PS01124"/>
    </source>
</evidence>
<accession>A0ABX8JWX7</accession>
<evidence type="ECO:0000313" key="5">
    <source>
        <dbReference type="Proteomes" id="UP000683497"/>
    </source>
</evidence>
<dbReference type="Proteomes" id="UP000683497">
    <property type="component" value="Chromosome"/>
</dbReference>
<evidence type="ECO:0000256" key="2">
    <source>
        <dbReference type="ARBA" id="ARBA00023163"/>
    </source>
</evidence>
<dbReference type="PROSITE" id="PS01124">
    <property type="entry name" value="HTH_ARAC_FAMILY_2"/>
    <property type="match status" value="1"/>
</dbReference>
<dbReference type="PANTHER" id="PTHR47893">
    <property type="entry name" value="REGULATORY PROTEIN PCHR"/>
    <property type="match status" value="1"/>
</dbReference>
<reference evidence="4 5" key="1">
    <citation type="submission" date="2021-06" db="EMBL/GenBank/DDBJ databases">
        <title>Leclercia pneumoniae sp. nov.</title>
        <authorList>
            <person name="Hoenemann M."/>
            <person name="Viehweger A."/>
            <person name="Dietze N."/>
        </authorList>
    </citation>
    <scope>NUCLEOTIDE SEQUENCE [LARGE SCALE GENOMIC DNA]</scope>
    <source>
        <strain evidence="5">49125</strain>
    </source>
</reference>
<organism evidence="4 5">
    <name type="scientific">Leclercia pneumoniae</name>
    <dbReference type="NCBI Taxonomy" id="2815358"/>
    <lineage>
        <taxon>Bacteria</taxon>
        <taxon>Pseudomonadati</taxon>
        <taxon>Pseudomonadota</taxon>
        <taxon>Gammaproteobacteria</taxon>
        <taxon>Enterobacterales</taxon>
        <taxon>Enterobacteriaceae</taxon>
        <taxon>Leclercia</taxon>
    </lineage>
</organism>
<dbReference type="SMART" id="SM00342">
    <property type="entry name" value="HTH_ARAC"/>
    <property type="match status" value="1"/>
</dbReference>
<evidence type="ECO:0000256" key="1">
    <source>
        <dbReference type="ARBA" id="ARBA00023015"/>
    </source>
</evidence>
<dbReference type="SUPFAM" id="SSF46689">
    <property type="entry name" value="Homeodomain-like"/>
    <property type="match status" value="2"/>
</dbReference>
<dbReference type="InterPro" id="IPR053142">
    <property type="entry name" value="PchR_regulatory_protein"/>
</dbReference>
<keyword evidence="2" id="KW-0804">Transcription</keyword>
<dbReference type="EMBL" id="CP076838">
    <property type="protein sequence ID" value="QWW79111.1"/>
    <property type="molecule type" value="Genomic_DNA"/>
</dbReference>
<sequence>MSKTTLKSPGPVGGKTFSVADFNVFGERYGIDYHFPLLTDVSASASPVLHGNVEEMVLPSGISLTHSDVRVLQPYETTSRHSSPLYVLVVLEGYVTLRLNDEIFSLSPGIAFSATLSEQQVMTARHDADITLKTLSFGVYPHEALRESLLASLLEQWARLSVPAFVWQVPEFVLTGIQHAQQRERSSLSRHLLLEGVMYQLLGHGLHLREQQGRVGQAPTHGEQARLEQVRRRIEQAPEQEYTLAALANQAAMSPSSLRSKFRQTYGCTVFDYLRDCRLALARRCLLEGHSVQQAAWMSGYQHATNFATAFRRRYGICPGSVRSGC</sequence>
<dbReference type="PANTHER" id="PTHR47893:SF1">
    <property type="entry name" value="REGULATORY PROTEIN PCHR"/>
    <property type="match status" value="1"/>
</dbReference>
<keyword evidence="5" id="KW-1185">Reference proteome</keyword>
<name>A0ABX8JWX7_9ENTR</name>
<dbReference type="InterPro" id="IPR009057">
    <property type="entry name" value="Homeodomain-like_sf"/>
</dbReference>
<gene>
    <name evidence="4" type="ORF">KQ929_18035</name>
</gene>
<proteinExistence type="predicted"/>
<dbReference type="RefSeq" id="WP_207292919.1">
    <property type="nucleotide sequence ID" value="NZ_CP071383.1"/>
</dbReference>
<dbReference type="InterPro" id="IPR018060">
    <property type="entry name" value="HTH_AraC"/>
</dbReference>
<keyword evidence="1" id="KW-0805">Transcription regulation</keyword>
<dbReference type="Pfam" id="PF12833">
    <property type="entry name" value="HTH_18"/>
    <property type="match status" value="1"/>
</dbReference>
<feature type="domain" description="HTH araC/xylS-type" evidence="3">
    <location>
        <begin position="228"/>
        <end position="325"/>
    </location>
</feature>
<dbReference type="Gene3D" id="1.10.10.60">
    <property type="entry name" value="Homeodomain-like"/>
    <property type="match status" value="1"/>
</dbReference>
<protein>
    <submittedName>
        <fullName evidence="4">AraC family transcriptional regulator</fullName>
    </submittedName>
</protein>